<comment type="caution">
    <text evidence="4">Lacks conserved residue(s) required for the propagation of feature annotation.</text>
</comment>
<sequence length="170" mass="17807">MATIRWHGSFPSSHWSLRSAAWTLSPTCSPPLPADLPAAVVIAQHLAPDRASHLTEILAKRTALRVREARNDDELTPGTVLLATLAVTCGSRALAVVLTGHGRDAQAGIRAIRHCGGTVFAQDHATSADFGMPGAAIATGLVDDVLSLPDIAAAIRAHVERHVDGSTEDC</sequence>
<reference evidence="6 7" key="1">
    <citation type="submission" date="2023-06" db="EMBL/GenBank/DDBJ databases">
        <authorList>
            <person name="Oyuntsetseg B."/>
            <person name="Kim S.B."/>
        </authorList>
    </citation>
    <scope>NUCLEOTIDE SEQUENCE [LARGE SCALE GENOMIC DNA]</scope>
    <source>
        <strain evidence="6 7">2-2</strain>
    </source>
</reference>
<evidence type="ECO:0000256" key="1">
    <source>
        <dbReference type="ARBA" id="ARBA00022801"/>
    </source>
</evidence>
<proteinExistence type="predicted"/>
<gene>
    <name evidence="6" type="ORF">QP939_11250</name>
</gene>
<dbReference type="RefSeq" id="WP_285456634.1">
    <property type="nucleotide sequence ID" value="NZ_CP127173.1"/>
</dbReference>
<dbReference type="SUPFAM" id="SSF52738">
    <property type="entry name" value="Methylesterase CheB, C-terminal domain"/>
    <property type="match status" value="1"/>
</dbReference>
<dbReference type="Pfam" id="PF01339">
    <property type="entry name" value="CheB_methylest"/>
    <property type="match status" value="1"/>
</dbReference>
<dbReference type="PANTHER" id="PTHR42872:SF6">
    <property type="entry name" value="PROTEIN-GLUTAMATE METHYLESTERASE_PROTEIN-GLUTAMINE GLUTAMINASE"/>
    <property type="match status" value="1"/>
</dbReference>
<accession>A0ABY8XTY8</accession>
<evidence type="ECO:0000313" key="6">
    <source>
        <dbReference type="EMBL" id="WIV59154.1"/>
    </source>
</evidence>
<dbReference type="PROSITE" id="PS50122">
    <property type="entry name" value="CHEB"/>
    <property type="match status" value="1"/>
</dbReference>
<evidence type="ECO:0000256" key="2">
    <source>
        <dbReference type="ARBA" id="ARBA00039140"/>
    </source>
</evidence>
<name>A0ABY8XTY8_9PSEU</name>
<dbReference type="Gene3D" id="3.40.50.180">
    <property type="entry name" value="Methylesterase CheB, C-terminal domain"/>
    <property type="match status" value="2"/>
</dbReference>
<dbReference type="PANTHER" id="PTHR42872">
    <property type="entry name" value="PROTEIN-GLUTAMATE METHYLESTERASE/PROTEIN-GLUTAMINE GLUTAMINASE"/>
    <property type="match status" value="1"/>
</dbReference>
<evidence type="ECO:0000313" key="7">
    <source>
        <dbReference type="Proteomes" id="UP001227101"/>
    </source>
</evidence>
<comment type="catalytic activity">
    <reaction evidence="3">
        <text>[protein]-L-glutamate 5-O-methyl ester + H2O = L-glutamyl-[protein] + methanol + H(+)</text>
        <dbReference type="Rhea" id="RHEA:23236"/>
        <dbReference type="Rhea" id="RHEA-COMP:10208"/>
        <dbReference type="Rhea" id="RHEA-COMP:10311"/>
        <dbReference type="ChEBI" id="CHEBI:15377"/>
        <dbReference type="ChEBI" id="CHEBI:15378"/>
        <dbReference type="ChEBI" id="CHEBI:17790"/>
        <dbReference type="ChEBI" id="CHEBI:29973"/>
        <dbReference type="ChEBI" id="CHEBI:82795"/>
        <dbReference type="EC" id="3.1.1.61"/>
    </reaction>
</comment>
<evidence type="ECO:0000259" key="5">
    <source>
        <dbReference type="PROSITE" id="PS50122"/>
    </source>
</evidence>
<dbReference type="InterPro" id="IPR000673">
    <property type="entry name" value="Sig_transdc_resp-reg_Me-estase"/>
</dbReference>
<dbReference type="EMBL" id="CP127173">
    <property type="protein sequence ID" value="WIV59154.1"/>
    <property type="molecule type" value="Genomic_DNA"/>
</dbReference>
<feature type="domain" description="CheB-type methylesterase" evidence="5">
    <location>
        <begin position="30"/>
        <end position="162"/>
    </location>
</feature>
<dbReference type="Proteomes" id="UP001227101">
    <property type="component" value="Chromosome"/>
</dbReference>
<dbReference type="EC" id="3.1.1.61" evidence="2"/>
<protein>
    <recommendedName>
        <fullName evidence="2">protein-glutamate methylesterase</fullName>
        <ecNumber evidence="2">3.1.1.61</ecNumber>
    </recommendedName>
</protein>
<keyword evidence="1" id="KW-0378">Hydrolase</keyword>
<evidence type="ECO:0000256" key="3">
    <source>
        <dbReference type="ARBA" id="ARBA00048267"/>
    </source>
</evidence>
<evidence type="ECO:0000256" key="4">
    <source>
        <dbReference type="PROSITE-ProRule" id="PRU00050"/>
    </source>
</evidence>
<organism evidence="6 7">
    <name type="scientific">Amycolatopsis nalaikhensis</name>
    <dbReference type="NCBI Taxonomy" id="715472"/>
    <lineage>
        <taxon>Bacteria</taxon>
        <taxon>Bacillati</taxon>
        <taxon>Actinomycetota</taxon>
        <taxon>Actinomycetes</taxon>
        <taxon>Pseudonocardiales</taxon>
        <taxon>Pseudonocardiaceae</taxon>
        <taxon>Amycolatopsis</taxon>
    </lineage>
</organism>
<dbReference type="InterPro" id="IPR035909">
    <property type="entry name" value="CheB_C"/>
</dbReference>
<keyword evidence="7" id="KW-1185">Reference proteome</keyword>